<evidence type="ECO:0000313" key="2">
    <source>
        <dbReference type="EMBL" id="GEC95288.1"/>
    </source>
</evidence>
<feature type="transmembrane region" description="Helical" evidence="1">
    <location>
        <begin position="45"/>
        <end position="71"/>
    </location>
</feature>
<comment type="caution">
    <text evidence="2">The sequence shown here is derived from an EMBL/GenBank/DDBJ whole genome shotgun (WGS) entry which is preliminary data.</text>
</comment>
<organism evidence="2 3">
    <name type="scientific">Zoogloea ramigera</name>
    <dbReference type="NCBI Taxonomy" id="350"/>
    <lineage>
        <taxon>Bacteria</taxon>
        <taxon>Pseudomonadati</taxon>
        <taxon>Pseudomonadota</taxon>
        <taxon>Betaproteobacteria</taxon>
        <taxon>Rhodocyclales</taxon>
        <taxon>Zoogloeaceae</taxon>
        <taxon>Zoogloea</taxon>
    </lineage>
</organism>
<sequence length="127" mass="13775">MSDPAPTRLGESLRGLADSGLATLQTRLELFSVELKEEKLRAGSFLFDTVLAALFVGFGIVFLLIFLTVLFWDSHRLLALGLATTVLLAAGVWAGTRAATRLRAGSRLFAASLAEIAQDRETLRPKE</sequence>
<keyword evidence="1" id="KW-0812">Transmembrane</keyword>
<dbReference type="InterPro" id="IPR009937">
    <property type="entry name" value="Phage_holin_3_6"/>
</dbReference>
<evidence type="ECO:0008006" key="4">
    <source>
        <dbReference type="Google" id="ProtNLM"/>
    </source>
</evidence>
<keyword evidence="3" id="KW-1185">Reference proteome</keyword>
<evidence type="ECO:0000313" key="3">
    <source>
        <dbReference type="Proteomes" id="UP000318422"/>
    </source>
</evidence>
<dbReference type="AlphaFoldDB" id="A0A4Y4CQU2"/>
<dbReference type="EMBL" id="BJNV01000015">
    <property type="protein sequence ID" value="GEC95288.1"/>
    <property type="molecule type" value="Genomic_DNA"/>
</dbReference>
<keyword evidence="1" id="KW-1133">Transmembrane helix</keyword>
<protein>
    <recommendedName>
        <fullName evidence="4">Membrane protein YqjE</fullName>
    </recommendedName>
</protein>
<feature type="transmembrane region" description="Helical" evidence="1">
    <location>
        <begin position="77"/>
        <end position="96"/>
    </location>
</feature>
<accession>A0A4Y4CQU2</accession>
<dbReference type="Pfam" id="PF07332">
    <property type="entry name" value="Phage_holin_3_6"/>
    <property type="match status" value="1"/>
</dbReference>
<gene>
    <name evidence="2" type="ORF">ZRA01_13610</name>
</gene>
<proteinExistence type="predicted"/>
<keyword evidence="1" id="KW-0472">Membrane</keyword>
<name>A0A4Y4CQU2_ZOORA</name>
<evidence type="ECO:0000256" key="1">
    <source>
        <dbReference type="SAM" id="Phobius"/>
    </source>
</evidence>
<dbReference type="Proteomes" id="UP000318422">
    <property type="component" value="Unassembled WGS sequence"/>
</dbReference>
<dbReference type="OrthoDB" id="8909515at2"/>
<reference evidence="2 3" key="1">
    <citation type="submission" date="2019-06" db="EMBL/GenBank/DDBJ databases">
        <title>Whole genome shotgun sequence of Zoogloea ramigera NBRC 15342.</title>
        <authorList>
            <person name="Hosoyama A."/>
            <person name="Uohara A."/>
            <person name="Ohji S."/>
            <person name="Ichikawa N."/>
        </authorList>
    </citation>
    <scope>NUCLEOTIDE SEQUENCE [LARGE SCALE GENOMIC DNA]</scope>
    <source>
        <strain evidence="2 3">NBRC 15342</strain>
    </source>
</reference>
<dbReference type="RefSeq" id="WP_141350635.1">
    <property type="nucleotide sequence ID" value="NZ_BJNV01000015.1"/>
</dbReference>